<reference evidence="5" key="1">
    <citation type="submission" date="2019-06" db="EMBL/GenBank/DDBJ databases">
        <title>Draft genome sequence of the griseofulvin-producing fungus Xylaria cubensis strain G536.</title>
        <authorList>
            <person name="Mead M.E."/>
            <person name="Raja H.A."/>
            <person name="Steenwyk J.L."/>
            <person name="Knowles S.L."/>
            <person name="Oberlies N.H."/>
            <person name="Rokas A."/>
        </authorList>
    </citation>
    <scope>NUCLEOTIDE SEQUENCE [LARGE SCALE GENOMIC DNA]</scope>
    <source>
        <strain evidence="5">G536</strain>
    </source>
</reference>
<dbReference type="Proteomes" id="UP000319160">
    <property type="component" value="Unassembled WGS sequence"/>
</dbReference>
<gene>
    <name evidence="4" type="ORF">FHL15_008916</name>
</gene>
<evidence type="ECO:0000256" key="2">
    <source>
        <dbReference type="SAM" id="MobiDB-lite"/>
    </source>
</evidence>
<feature type="compositionally biased region" description="Polar residues" evidence="2">
    <location>
        <begin position="480"/>
        <end position="495"/>
    </location>
</feature>
<feature type="region of interest" description="Disordered" evidence="2">
    <location>
        <begin position="305"/>
        <end position="357"/>
    </location>
</feature>
<dbReference type="OrthoDB" id="4777623at2759"/>
<feature type="compositionally biased region" description="Basic and acidic residues" evidence="2">
    <location>
        <begin position="48"/>
        <end position="66"/>
    </location>
</feature>
<feature type="compositionally biased region" description="Basic and acidic residues" evidence="2">
    <location>
        <begin position="329"/>
        <end position="344"/>
    </location>
</feature>
<dbReference type="GO" id="GO:0008270">
    <property type="term" value="F:zinc ion binding"/>
    <property type="evidence" value="ECO:0007669"/>
    <property type="project" value="UniProtKB-KW"/>
</dbReference>
<accession>A0A553HQF0</accession>
<keyword evidence="1" id="KW-0863">Zinc-finger</keyword>
<feature type="compositionally biased region" description="Basic and acidic residues" evidence="2">
    <location>
        <begin position="1"/>
        <end position="21"/>
    </location>
</feature>
<keyword evidence="1" id="KW-0862">Zinc</keyword>
<feature type="zinc finger region" description="C3H1-type" evidence="1">
    <location>
        <begin position="107"/>
        <end position="135"/>
    </location>
</feature>
<feature type="region of interest" description="Disordered" evidence="2">
    <location>
        <begin position="126"/>
        <end position="160"/>
    </location>
</feature>
<feature type="region of interest" description="Disordered" evidence="2">
    <location>
        <begin position="221"/>
        <end position="291"/>
    </location>
</feature>
<dbReference type="AlphaFoldDB" id="A0A553HQF0"/>
<feature type="compositionally biased region" description="Basic and acidic residues" evidence="2">
    <location>
        <begin position="370"/>
        <end position="391"/>
    </location>
</feature>
<feature type="compositionally biased region" description="Low complexity" evidence="2">
    <location>
        <begin position="314"/>
        <end position="324"/>
    </location>
</feature>
<feature type="region of interest" description="Disordered" evidence="2">
    <location>
        <begin position="1"/>
        <end position="103"/>
    </location>
</feature>
<feature type="compositionally biased region" description="Low complexity" evidence="2">
    <location>
        <begin position="392"/>
        <end position="410"/>
    </location>
</feature>
<sequence>MAGRRGERIKGDTGRARDSASDRTLVSHHQRPASPENAYLTTPRRHTARDTGQRRDSAYGHAETERSTSFSKPRSHSLSSYSASTVEMTDGRRSPNQSYRPTLTSEIRARIPCHRLKNNKECKFGQSCRYSHDLPPSAPREEPREEPPEETPETGLAYYPSWGANGMQGVPIIMMPAFLPQRSLGTQLRLQDVATMSMNTDHLSHQPQKVYDVASSIDVAHFPRPPNLGNEKDAKLAPSPRQQPKQQRRDKPENRAEKHANRHDTDEEQQYKQNRATYTLGKKSDKQERRRLRWGETLASLNVRDDTAHRRSASRSSSGDASSSTYSFYEDRHGKRTRARETTRGRSAAHSPDAFEDRIAMATAAEVEIWRRGQQQERTARLEAKDDKTDGGRAAAAAASPPGSPPGTTKKVYRTTNQSSKSHAHAHAHTKNPGSKGEGSRGQAHMPNGKQNQQQRYKQQFSNGGQQPRRSLPPPGPYKGQSQTHASKRTATYQARQRYNQQRKQSSSSSSFGQQPGGWGGSQRHVSHSPDAFEDEIAMAAAAEEEKCTREQEQTTKVKAKPTSIVNQARNTNGSSRGSQSTKVSGQAQTERDETPNLIDV</sequence>
<evidence type="ECO:0000313" key="4">
    <source>
        <dbReference type="EMBL" id="TRX90188.1"/>
    </source>
</evidence>
<evidence type="ECO:0000259" key="3">
    <source>
        <dbReference type="PROSITE" id="PS50103"/>
    </source>
</evidence>
<feature type="compositionally biased region" description="Basic and acidic residues" evidence="2">
    <location>
        <begin position="247"/>
        <end position="265"/>
    </location>
</feature>
<evidence type="ECO:0000256" key="1">
    <source>
        <dbReference type="PROSITE-ProRule" id="PRU00723"/>
    </source>
</evidence>
<feature type="domain" description="C3H1-type" evidence="3">
    <location>
        <begin position="107"/>
        <end position="135"/>
    </location>
</feature>
<comment type="caution">
    <text evidence="4">The sequence shown here is derived from an EMBL/GenBank/DDBJ whole genome shotgun (WGS) entry which is preliminary data.</text>
</comment>
<keyword evidence="5" id="KW-1185">Reference proteome</keyword>
<feature type="compositionally biased region" description="Low complexity" evidence="2">
    <location>
        <begin position="451"/>
        <end position="460"/>
    </location>
</feature>
<protein>
    <recommendedName>
        <fullName evidence="3">C3H1-type domain-containing protein</fullName>
    </recommendedName>
</protein>
<feature type="region of interest" description="Disordered" evidence="2">
    <location>
        <begin position="370"/>
        <end position="601"/>
    </location>
</feature>
<feature type="compositionally biased region" description="Polar residues" evidence="2">
    <location>
        <begin position="94"/>
        <end position="103"/>
    </location>
</feature>
<dbReference type="PROSITE" id="PS50103">
    <property type="entry name" value="ZF_C3H1"/>
    <property type="match status" value="1"/>
</dbReference>
<feature type="compositionally biased region" description="Low complexity" evidence="2">
    <location>
        <begin position="496"/>
        <end position="514"/>
    </location>
</feature>
<dbReference type="InterPro" id="IPR000571">
    <property type="entry name" value="Znf_CCCH"/>
</dbReference>
<dbReference type="EMBL" id="VFLP01000058">
    <property type="protein sequence ID" value="TRX90188.1"/>
    <property type="molecule type" value="Genomic_DNA"/>
</dbReference>
<feature type="compositionally biased region" description="Basic and acidic residues" evidence="2">
    <location>
        <begin position="544"/>
        <end position="556"/>
    </location>
</feature>
<proteinExistence type="predicted"/>
<feature type="compositionally biased region" description="Polar residues" evidence="2">
    <location>
        <begin position="564"/>
        <end position="589"/>
    </location>
</feature>
<evidence type="ECO:0000313" key="5">
    <source>
        <dbReference type="Proteomes" id="UP000319160"/>
    </source>
</evidence>
<name>A0A553HQF0_9PEZI</name>
<feature type="compositionally biased region" description="Polar residues" evidence="2">
    <location>
        <begin position="67"/>
        <end position="87"/>
    </location>
</feature>
<keyword evidence="1" id="KW-0479">Metal-binding</keyword>
<organism evidence="4 5">
    <name type="scientific">Xylaria flabelliformis</name>
    <dbReference type="NCBI Taxonomy" id="2512241"/>
    <lineage>
        <taxon>Eukaryota</taxon>
        <taxon>Fungi</taxon>
        <taxon>Dikarya</taxon>
        <taxon>Ascomycota</taxon>
        <taxon>Pezizomycotina</taxon>
        <taxon>Sordariomycetes</taxon>
        <taxon>Xylariomycetidae</taxon>
        <taxon>Xylariales</taxon>
        <taxon>Xylariaceae</taxon>
        <taxon>Xylaria</taxon>
    </lineage>
</organism>